<proteinExistence type="predicted"/>
<keyword evidence="3" id="KW-1185">Reference proteome</keyword>
<reference evidence="2 3" key="1">
    <citation type="submission" date="2023-07" db="EMBL/GenBank/DDBJ databases">
        <authorList>
            <person name="Lian W.-H."/>
        </authorList>
    </citation>
    <scope>NUCLEOTIDE SEQUENCE [LARGE SCALE GENOMIC DNA]</scope>
    <source>
        <strain evidence="2 3">SYSU DXS3180</strain>
    </source>
</reference>
<sequence>MNNRTVENDEQPGSLLMPQIKINQLKYEIDMWKRLLAFMMDENIFLKNRLIEILKGSFNNVNISNIEDFQNCFVKKDETINVLRNDLAEIDKLIFADIDFDNTANTNIHNKLENIRKHISLLEKEFSQLKIEFNRYLLNNVYS</sequence>
<organism evidence="2 3">
    <name type="scientific">Danxiaibacter flavus</name>
    <dbReference type="NCBI Taxonomy" id="3049108"/>
    <lineage>
        <taxon>Bacteria</taxon>
        <taxon>Pseudomonadati</taxon>
        <taxon>Bacteroidota</taxon>
        <taxon>Chitinophagia</taxon>
        <taxon>Chitinophagales</taxon>
        <taxon>Chitinophagaceae</taxon>
        <taxon>Danxiaibacter</taxon>
    </lineage>
</organism>
<feature type="coiled-coil region" evidence="1">
    <location>
        <begin position="105"/>
        <end position="132"/>
    </location>
</feature>
<dbReference type="EMBL" id="JAULBC010000011">
    <property type="protein sequence ID" value="MEX6690907.1"/>
    <property type="molecule type" value="Genomic_DNA"/>
</dbReference>
<keyword evidence="1" id="KW-0175">Coiled coil</keyword>
<dbReference type="RefSeq" id="WP_369332323.1">
    <property type="nucleotide sequence ID" value="NZ_JAULBC010000011.1"/>
</dbReference>
<dbReference type="Proteomes" id="UP001560573">
    <property type="component" value="Unassembled WGS sequence"/>
</dbReference>
<protein>
    <submittedName>
        <fullName evidence="2">Uncharacterized protein</fullName>
    </submittedName>
</protein>
<evidence type="ECO:0000313" key="2">
    <source>
        <dbReference type="EMBL" id="MEX6690907.1"/>
    </source>
</evidence>
<evidence type="ECO:0000256" key="1">
    <source>
        <dbReference type="SAM" id="Coils"/>
    </source>
</evidence>
<gene>
    <name evidence="2" type="ORF">QTN47_25585</name>
</gene>
<comment type="caution">
    <text evidence="2">The sequence shown here is derived from an EMBL/GenBank/DDBJ whole genome shotgun (WGS) entry which is preliminary data.</text>
</comment>
<evidence type="ECO:0000313" key="3">
    <source>
        <dbReference type="Proteomes" id="UP001560573"/>
    </source>
</evidence>
<accession>A0ABV3ZM60</accession>
<name>A0ABV3ZM60_9BACT</name>